<organism evidence="1">
    <name type="scientific">Bacillus thuringiensis DB27</name>
    <dbReference type="NCBI Taxonomy" id="1431339"/>
    <lineage>
        <taxon>Bacteria</taxon>
        <taxon>Bacillati</taxon>
        <taxon>Bacillota</taxon>
        <taxon>Bacilli</taxon>
        <taxon>Bacillales</taxon>
        <taxon>Bacillaceae</taxon>
        <taxon>Bacillus</taxon>
        <taxon>Bacillus cereus group</taxon>
    </lineage>
</organism>
<gene>
    <name evidence="1" type="ORF">BTDB27_002754</name>
</gene>
<protein>
    <submittedName>
        <fullName evidence="1">Uncharacterized protein</fullName>
    </submittedName>
</protein>
<dbReference type="AlphaFoldDB" id="W8YCM0"/>
<dbReference type="HOGENOM" id="CLU_2535730_0_0_9"/>
<accession>W8YCM0</accession>
<name>W8YCM0_BACTU</name>
<sequence length="83" mass="9639">MILRDHGSHVDIEGDGFLLERAGITVEPSPIRKGDIAISYEVLNNLFHQAWRSKRKDHAVLYAVYRVNYIHQINEQRKPSNIK</sequence>
<reference evidence="1" key="2">
    <citation type="submission" date="2014-01" db="EMBL/GenBank/DDBJ databases">
        <authorList>
            <person name="Aslett M."/>
        </authorList>
    </citation>
    <scope>NUCLEOTIDE SEQUENCE [LARGE SCALE GENOMIC DNA]</scope>
    <source>
        <strain evidence="1">DB27</strain>
    </source>
</reference>
<dbReference type="EMBL" id="HG810017">
    <property type="protein sequence ID" value="CDN36412.1"/>
    <property type="molecule type" value="Genomic_DNA"/>
</dbReference>
<reference evidence="1" key="1">
    <citation type="submission" date="2014-01" db="EMBL/GenBank/DDBJ databases">
        <title>Draft genome sequence of highly nematicidal Bacillus thuringiensis DB27.</title>
        <authorList>
            <person name="Iatsenko I."/>
            <person name="Pickard D."/>
            <person name="Corton C."/>
            <person name="Dougan G."/>
            <person name="Sommer R.J."/>
        </authorList>
    </citation>
    <scope>NUCLEOTIDE SEQUENCE [LARGE SCALE GENOMIC DNA]</scope>
    <source>
        <strain evidence="1">DB27</strain>
    </source>
</reference>
<proteinExistence type="predicted"/>
<evidence type="ECO:0000313" key="1">
    <source>
        <dbReference type="EMBL" id="CDN36412.1"/>
    </source>
</evidence>
<dbReference type="Proteomes" id="UP000030682">
    <property type="component" value="Unassembled WGS sequence"/>
</dbReference>
<dbReference type="RefSeq" id="WP_030026072.1">
    <property type="nucleotide sequence ID" value="NZ_HG810017.1"/>
</dbReference>